<dbReference type="InterPro" id="IPR014710">
    <property type="entry name" value="RmlC-like_jellyroll"/>
</dbReference>
<dbReference type="GO" id="GO:0046872">
    <property type="term" value="F:metal ion binding"/>
    <property type="evidence" value="ECO:0007669"/>
    <property type="project" value="UniProtKB-KW"/>
</dbReference>
<reference evidence="3" key="1">
    <citation type="submission" date="2019-11" db="EMBL/GenBank/DDBJ databases">
        <authorList>
            <person name="Feng L."/>
        </authorList>
    </citation>
    <scope>NUCLEOTIDE SEQUENCE</scope>
    <source>
        <strain evidence="3">CParaputrificumLFYP93</strain>
    </source>
</reference>
<dbReference type="AlphaFoldDB" id="A0A6N3GQX5"/>
<dbReference type="SUPFAM" id="SSF51182">
    <property type="entry name" value="RmlC-like cupins"/>
    <property type="match status" value="1"/>
</dbReference>
<evidence type="ECO:0000256" key="1">
    <source>
        <dbReference type="ARBA" id="ARBA00022723"/>
    </source>
</evidence>
<dbReference type="EC" id="5.3.1.8" evidence="3"/>
<protein>
    <submittedName>
        <fullName evidence="3">Putative mannose-6-phosphate isomerase GmuF</fullName>
        <ecNumber evidence="3">5.3.1.8</ecNumber>
    </submittedName>
</protein>
<dbReference type="EMBL" id="CACRTV010000087">
    <property type="protein sequence ID" value="VYU66878.1"/>
    <property type="molecule type" value="Genomic_DNA"/>
</dbReference>
<dbReference type="InterPro" id="IPR011051">
    <property type="entry name" value="RmlC_Cupin_sf"/>
</dbReference>
<gene>
    <name evidence="3" type="primary">gmuF_2</name>
    <name evidence="3" type="ORF">CPLFYP93_03261</name>
</gene>
<accession>A0A6N3GQX5</accession>
<dbReference type="GO" id="GO:0004476">
    <property type="term" value="F:mannose-6-phosphate isomerase activity"/>
    <property type="evidence" value="ECO:0007669"/>
    <property type="project" value="UniProtKB-EC"/>
</dbReference>
<evidence type="ECO:0000313" key="3">
    <source>
        <dbReference type="EMBL" id="VYU66878.1"/>
    </source>
</evidence>
<dbReference type="Gene3D" id="2.60.120.10">
    <property type="entry name" value="Jelly Rolls"/>
    <property type="match status" value="1"/>
</dbReference>
<organism evidence="3">
    <name type="scientific">Clostridium paraputrificum</name>
    <dbReference type="NCBI Taxonomy" id="29363"/>
    <lineage>
        <taxon>Bacteria</taxon>
        <taxon>Bacillati</taxon>
        <taxon>Bacillota</taxon>
        <taxon>Clostridia</taxon>
        <taxon>Eubacteriales</taxon>
        <taxon>Clostridiaceae</taxon>
        <taxon>Clostridium</taxon>
    </lineage>
</organism>
<dbReference type="RefSeq" id="WP_156563241.1">
    <property type="nucleotide sequence ID" value="NZ_CACRTV010000087.1"/>
</dbReference>
<dbReference type="PANTHER" id="PTHR42742">
    <property type="entry name" value="TRANSCRIPTIONAL REPRESSOR MPRA"/>
    <property type="match status" value="1"/>
</dbReference>
<keyword evidence="3" id="KW-0413">Isomerase</keyword>
<evidence type="ECO:0000256" key="2">
    <source>
        <dbReference type="ARBA" id="ARBA00022833"/>
    </source>
</evidence>
<sequence>MRRSNYNKYPETIVYGFENEVYTGYKDIVNAIVNNKEKNKCIVVDCYPGVDDTEVLNSIAEELSPDKIIYSEDIFYEGDKLTKLMEKNLTDDRVRGVMYYGSIMDFIDISKLEEAKKNVDNSQGLTLIYGFGASLISKGTTLVYADMARWEIQLRYRKGMPNFKQKNYDEDVLRKYKRAFFIEWRIADKHKEKLYEEIDFYLDTNTANMPKMVTGRALLAGLDKVSKQPFRLVPYFDPGVWGGQWMKEVCGLDKDEENFAWSFDGVPEENSIYIRYGDVRIESPAMNLVKYKPKELLGEKNYSRFGAEFPIRFDFLDTMDGQNLSLQVHPITEYIKNKFGMMYTQDESYYILDSKDGGGVYLGVKEDVSPNEMIKDLEIAQEGKVKFDADKYINLFPAKKHDHFLIPAGTIHCSTANCMVLEISATPYIFTFKLWDWDRVGLDGLPRPIHIEDGKQVIQWDRRTKWVEENLVNNFEVLEENENYKEVKTGLHELEFIETRVITSSKETLHNTDGGVNVLNLVEGECAIVESIDGKFEPLEIHYAETFIIPACVGDYTIKPIKESDGKCIKVLKAFVRN</sequence>
<keyword evidence="1" id="KW-0479">Metal-binding</keyword>
<proteinExistence type="predicted"/>
<dbReference type="PIRSF" id="PIRSF026713">
    <property type="entry name" value="PMI_Firm_long_prd"/>
    <property type="match status" value="1"/>
</dbReference>
<dbReference type="PANTHER" id="PTHR42742:SF3">
    <property type="entry name" value="FRUCTOKINASE"/>
    <property type="match status" value="1"/>
</dbReference>
<dbReference type="CDD" id="cd07010">
    <property type="entry name" value="cupin_PMI_type_I_N_bac"/>
    <property type="match status" value="1"/>
</dbReference>
<name>A0A6N3GQX5_9CLOT</name>
<dbReference type="InterPro" id="IPR051804">
    <property type="entry name" value="Carb_Metab_Reg_Kinase/Isom"/>
</dbReference>
<keyword evidence="2" id="KW-0862">Zinc</keyword>
<dbReference type="InterPro" id="IPR016847">
    <property type="entry name" value="Man6P_Isoase_Firm_lng_prd"/>
</dbReference>